<feature type="transmembrane region" description="Helical" evidence="2">
    <location>
        <begin position="858"/>
        <end position="881"/>
    </location>
</feature>
<reference evidence="3 4" key="1">
    <citation type="journal article" date="2020" name="Fungal Divers.">
        <title>Resolving the Mortierellaceae phylogeny through synthesis of multi-gene phylogenetics and phylogenomics.</title>
        <authorList>
            <person name="Vandepol N."/>
            <person name="Liber J."/>
            <person name="Desiro A."/>
            <person name="Na H."/>
            <person name="Kennedy M."/>
            <person name="Barry K."/>
            <person name="Grigoriev I.V."/>
            <person name="Miller A.N."/>
            <person name="O'Donnell K."/>
            <person name="Stajich J.E."/>
            <person name="Bonito G."/>
        </authorList>
    </citation>
    <scope>NUCLEOTIDE SEQUENCE [LARGE SCALE GENOMIC DNA]</scope>
    <source>
        <strain evidence="3 4">AD045</strain>
    </source>
</reference>
<feature type="transmembrane region" description="Helical" evidence="2">
    <location>
        <begin position="1014"/>
        <end position="1038"/>
    </location>
</feature>
<comment type="caution">
    <text evidence="3">The sequence shown here is derived from an EMBL/GenBank/DDBJ whole genome shotgun (WGS) entry which is preliminary data.</text>
</comment>
<feature type="transmembrane region" description="Helical" evidence="2">
    <location>
        <begin position="984"/>
        <end position="1002"/>
    </location>
</feature>
<evidence type="ECO:0000313" key="3">
    <source>
        <dbReference type="EMBL" id="KAG0295181.1"/>
    </source>
</evidence>
<evidence type="ECO:0000256" key="1">
    <source>
        <dbReference type="SAM" id="Coils"/>
    </source>
</evidence>
<feature type="transmembrane region" description="Helical" evidence="2">
    <location>
        <begin position="893"/>
        <end position="912"/>
    </location>
</feature>
<keyword evidence="2" id="KW-1133">Transmembrane helix</keyword>
<dbReference type="Proteomes" id="UP001194696">
    <property type="component" value="Unassembled WGS sequence"/>
</dbReference>
<proteinExistence type="predicted"/>
<dbReference type="EMBL" id="JAAAIM010000093">
    <property type="protein sequence ID" value="KAG0295181.1"/>
    <property type="molecule type" value="Genomic_DNA"/>
</dbReference>
<keyword evidence="1" id="KW-0175">Coiled coil</keyword>
<evidence type="ECO:0000256" key="2">
    <source>
        <dbReference type="SAM" id="Phobius"/>
    </source>
</evidence>
<feature type="transmembrane region" description="Helical" evidence="2">
    <location>
        <begin position="952"/>
        <end position="972"/>
    </location>
</feature>
<organism evidence="3 4">
    <name type="scientific">Linnemannia gamsii</name>
    <dbReference type="NCBI Taxonomy" id="64522"/>
    <lineage>
        <taxon>Eukaryota</taxon>
        <taxon>Fungi</taxon>
        <taxon>Fungi incertae sedis</taxon>
        <taxon>Mucoromycota</taxon>
        <taxon>Mortierellomycotina</taxon>
        <taxon>Mortierellomycetes</taxon>
        <taxon>Mortierellales</taxon>
        <taxon>Mortierellaceae</taxon>
        <taxon>Linnemannia</taxon>
    </lineage>
</organism>
<evidence type="ECO:0000313" key="4">
    <source>
        <dbReference type="Proteomes" id="UP001194696"/>
    </source>
</evidence>
<evidence type="ECO:0008006" key="5">
    <source>
        <dbReference type="Google" id="ProtNLM"/>
    </source>
</evidence>
<keyword evidence="2" id="KW-0812">Transmembrane</keyword>
<name>A0ABQ7KBI9_9FUNG</name>
<accession>A0ABQ7KBI9</accession>
<keyword evidence="2" id="KW-0472">Membrane</keyword>
<feature type="transmembrane region" description="Helical" evidence="2">
    <location>
        <begin position="518"/>
        <end position="543"/>
    </location>
</feature>
<protein>
    <recommendedName>
        <fullName evidence="5">Ion transport domain-containing protein</fullName>
    </recommendedName>
</protein>
<gene>
    <name evidence="3" type="ORF">BGZ96_012377</name>
</gene>
<feature type="transmembrane region" description="Helical" evidence="2">
    <location>
        <begin position="924"/>
        <end position="946"/>
    </location>
</feature>
<feature type="coiled-coil region" evidence="1">
    <location>
        <begin position="1152"/>
        <end position="1191"/>
    </location>
</feature>
<sequence>MSPVTIDIISSTDTQSIEWYIPVDEITPGSYELVLGISSRHLDLNAVDSIAFDYFYGADQVSNRPSEVMPNTTLHDLFVTPKAGDSDYSTTTGLGENSHSDFSMDTRIILRWKLYEHIAVKLGAGGMIKVAMSIEVWKGVSTEPGTIGLHFLELHQDSFEVYRDVVLDLTDQTFSTSYVRQHHQDGIQNFTTTTSGLPEEQYVAQELHGDLRHYRGRGTFCVSGNLDRTLKDERFIAFDGITVVEYSICGKWEEVDRVTIGRPEDLIDLYPYWKGHLRRDHLLLLNKERAYVSIWNLKKKRSVTAMDIPTTTSDNPYIAACLSGCGGRFVMATMRRVDVYLTDTWTRLGSWILPTAEQNNISDVDFMNGSEYITIDTSSDLGAAIRSHGYVVDIHTMTTVNRVLSRNLRPNSFSTLDSADRSASMLLYQSQTILGAIRYSDRLVRPLSKVTTFCTDECTSGLFFQPPSPSIFQAEVVEGTLESEDKLKSMRYISITAKSTVDTTVDVMSLPLPKGTEFLGLSWSLVGGHYILVMTITALMIVWRIPATLHDNYELILAEGSTVDSNWSVCQHQQLRQHDRGKNIVTTRNLLDPCIRDSGAFLDGIVQLSRIFRDADDKSKSGIICYVERHINHCLGTEDNAATALSRLCASWTPESHEHLLVLTRELFESPTFRWIPTAGLSRQSNPISILLKHLDSSVVVIDIAEIMIGYCVCEANADSDLRFLDPVFLSLRAAVKSKYITSGLLSRTMRSFAYFPARDYHFVMDHHGFALPIFKYRERKKMLHERKHPTLYLTSKNASKTSNKRLTPHLYVASFDMLWVIEEIPFPKQKSLAIALRLLLLVTLTSRKRTQFGYVYWIYRIIFYCYIAWFFVALIFTTLISDRDDEPVSSIYNANICLSWIFALVSARDLVLLTCLKMKPRDFMYKVVEILVAFVPSIALMSVAFSLDLDLFYFVTSLSILVLLLQLYLACEGDKCPKLPDDNSAAFLTITSTYFMTGGMYGLVDEQIKTGNWILHVIMVTFLFTVTIMLNILFGMVNHTFSKHDRTPELEWMEDRMVFVTRAENTFRSIPFLRKNVAWFPEKIYYTATPQEVRDYRLESQRLAKTAVAAALPLEDEIQETTIDTYAPTEIAVTAEHQASERQHNWVDQLKEDMKAEFKEELREQLEAQKRQSDAQIEQLQAQLSEILAVLRAGPKGT</sequence>
<keyword evidence="4" id="KW-1185">Reference proteome</keyword>